<dbReference type="PANTHER" id="PTHR21198">
    <property type="entry name" value="GLUTAMATE RACEMASE"/>
    <property type="match status" value="1"/>
</dbReference>
<keyword evidence="6 7" id="KW-0961">Cell wall biogenesis/degradation</keyword>
<feature type="binding site" evidence="7">
    <location>
        <begin position="83"/>
        <end position="84"/>
    </location>
    <ligand>
        <name>substrate</name>
    </ligand>
</feature>
<protein>
    <recommendedName>
        <fullName evidence="2 7">Glutamate racemase</fullName>
        <ecNumber evidence="2 7">5.1.1.3</ecNumber>
    </recommendedName>
</protein>
<evidence type="ECO:0000313" key="9">
    <source>
        <dbReference type="Proteomes" id="UP000056109"/>
    </source>
</evidence>
<evidence type="ECO:0000256" key="2">
    <source>
        <dbReference type="ARBA" id="ARBA00013090"/>
    </source>
</evidence>
<evidence type="ECO:0000256" key="1">
    <source>
        <dbReference type="ARBA" id="ARBA00001602"/>
    </source>
</evidence>
<dbReference type="AlphaFoldDB" id="A0A0U5EZ51"/>
<dbReference type="InterPro" id="IPR018187">
    <property type="entry name" value="Asp/Glu_racemase_AS_1"/>
</dbReference>
<keyword evidence="5 7" id="KW-0413">Isomerase</keyword>
<evidence type="ECO:0000313" key="8">
    <source>
        <dbReference type="EMBL" id="CEF43017.1"/>
    </source>
</evidence>
<comment type="similarity">
    <text evidence="7">Belongs to the aspartate/glutamate racemases family.</text>
</comment>
<organism evidence="8 9">
    <name type="scientific">Acetobacter senegalensis</name>
    <dbReference type="NCBI Taxonomy" id="446692"/>
    <lineage>
        <taxon>Bacteria</taxon>
        <taxon>Pseudomonadati</taxon>
        <taxon>Pseudomonadota</taxon>
        <taxon>Alphaproteobacteria</taxon>
        <taxon>Acetobacterales</taxon>
        <taxon>Acetobacteraceae</taxon>
        <taxon>Acetobacter</taxon>
    </lineage>
</organism>
<evidence type="ECO:0000256" key="5">
    <source>
        <dbReference type="ARBA" id="ARBA00023235"/>
    </source>
</evidence>
<evidence type="ECO:0000256" key="6">
    <source>
        <dbReference type="ARBA" id="ARBA00023316"/>
    </source>
</evidence>
<accession>A0A0U5EZ51</accession>
<feature type="binding site" evidence="7">
    <location>
        <begin position="115"/>
        <end position="116"/>
    </location>
    <ligand>
        <name>substrate</name>
    </ligand>
</feature>
<keyword evidence="9" id="KW-1185">Reference proteome</keyword>
<dbReference type="SUPFAM" id="SSF53681">
    <property type="entry name" value="Aspartate/glutamate racemase"/>
    <property type="match status" value="2"/>
</dbReference>
<dbReference type="Proteomes" id="UP000056109">
    <property type="component" value="Chromosome I"/>
</dbReference>
<dbReference type="GO" id="GO:0008881">
    <property type="term" value="F:glutamate racemase activity"/>
    <property type="evidence" value="ECO:0007669"/>
    <property type="project" value="UniProtKB-UniRule"/>
</dbReference>
<sequence>MLPCIRSAPGGTFWKPAQPVLISRSLLRQKSGASLKTRAHGLPATAASAAWKKPQNTKLNKADLRRKMTGPAHSGTHHLLAFDSGIGGLGIVRALRTLNPALAIEYLADTAVFPYGEQDDAFLVERVLTLISEAISRLRPQAVVIACNTASTLALDALRAAWPEIPFIGCVPPIRWAARLTRSHVIGLLATSATIRRPYLNRLHALYAPDCTLIAHAAPGLAACAEHLFRGEDVPPSAIQREIAGLFDRDTTGKLDAVGLGCTHYTFVLEQLRALSPPRIIWLDPANAVARHTLTLLQNQPEVTSPSVQPRAWFTSMPPEAEALRRKLPDFGFDEITLWPSLPASQKITA</sequence>
<dbReference type="UniPathway" id="UPA00219"/>
<dbReference type="InterPro" id="IPR004391">
    <property type="entry name" value="Glu_race"/>
</dbReference>
<gene>
    <name evidence="7 8" type="primary">murI</name>
    <name evidence="8" type="ORF">ASN_3803</name>
</gene>
<proteinExistence type="inferred from homology"/>
<comment type="catalytic activity">
    <reaction evidence="1 7">
        <text>L-glutamate = D-glutamate</text>
        <dbReference type="Rhea" id="RHEA:12813"/>
        <dbReference type="ChEBI" id="CHEBI:29985"/>
        <dbReference type="ChEBI" id="CHEBI:29986"/>
        <dbReference type="EC" id="5.1.1.3"/>
    </reaction>
</comment>
<evidence type="ECO:0000256" key="4">
    <source>
        <dbReference type="ARBA" id="ARBA00022984"/>
    </source>
</evidence>
<feature type="binding site" evidence="7">
    <location>
        <begin position="263"/>
        <end position="264"/>
    </location>
    <ligand>
        <name>substrate</name>
    </ligand>
</feature>
<dbReference type="GO" id="GO:0008360">
    <property type="term" value="P:regulation of cell shape"/>
    <property type="evidence" value="ECO:0007669"/>
    <property type="project" value="UniProtKB-KW"/>
</dbReference>
<dbReference type="Gene3D" id="3.40.50.1860">
    <property type="match status" value="2"/>
</dbReference>
<dbReference type="GO" id="GO:0009252">
    <property type="term" value="P:peptidoglycan biosynthetic process"/>
    <property type="evidence" value="ECO:0007669"/>
    <property type="project" value="UniProtKB-UniRule"/>
</dbReference>
<dbReference type="EMBL" id="LN606600">
    <property type="protein sequence ID" value="CEF43017.1"/>
    <property type="molecule type" value="Genomic_DNA"/>
</dbReference>
<feature type="active site" description="Proton donor/acceptor" evidence="7">
    <location>
        <position position="262"/>
    </location>
</feature>
<dbReference type="InterPro" id="IPR015942">
    <property type="entry name" value="Asp/Glu/hydantoin_racemase"/>
</dbReference>
<dbReference type="InterPro" id="IPR001920">
    <property type="entry name" value="Asp/Glu_race"/>
</dbReference>
<dbReference type="Pfam" id="PF01177">
    <property type="entry name" value="Asp_Glu_race"/>
    <property type="match status" value="1"/>
</dbReference>
<comment type="function">
    <text evidence="7">Provides the (R)-glutamate required for cell wall biosynthesis.</text>
</comment>
<dbReference type="KEGG" id="asz:ASN_3803"/>
<feature type="binding site" evidence="7">
    <location>
        <begin position="148"/>
        <end position="149"/>
    </location>
    <ligand>
        <name>substrate</name>
    </ligand>
</feature>
<evidence type="ECO:0000256" key="7">
    <source>
        <dbReference type="HAMAP-Rule" id="MF_00258"/>
    </source>
</evidence>
<keyword evidence="3 7" id="KW-0133">Cell shape</keyword>
<dbReference type="EC" id="5.1.1.3" evidence="2 7"/>
<evidence type="ECO:0000256" key="3">
    <source>
        <dbReference type="ARBA" id="ARBA00022960"/>
    </source>
</evidence>
<dbReference type="PROSITE" id="PS00923">
    <property type="entry name" value="ASP_GLU_RACEMASE_1"/>
    <property type="match status" value="1"/>
</dbReference>
<name>A0A0U5EZ51_9PROT</name>
<dbReference type="PATRIC" id="fig|446692.3.peg.4035"/>
<keyword evidence="4 7" id="KW-0573">Peptidoglycan synthesis</keyword>
<dbReference type="GO" id="GO:0071555">
    <property type="term" value="P:cell wall organization"/>
    <property type="evidence" value="ECO:0007669"/>
    <property type="project" value="UniProtKB-KW"/>
</dbReference>
<dbReference type="PANTHER" id="PTHR21198:SF2">
    <property type="entry name" value="GLUTAMATE RACEMASE"/>
    <property type="match status" value="1"/>
</dbReference>
<dbReference type="HAMAP" id="MF_00258">
    <property type="entry name" value="Glu_racemase"/>
    <property type="match status" value="1"/>
</dbReference>
<reference evidence="9" key="1">
    <citation type="submission" date="2014-09" db="EMBL/GenBank/DDBJ databases">
        <authorList>
            <person name="Illeghems K.G."/>
        </authorList>
    </citation>
    <scope>NUCLEOTIDE SEQUENCE [LARGE SCALE GENOMIC DNA]</scope>
    <source>
        <strain evidence="9">108B</strain>
    </source>
</reference>
<feature type="active site" description="Proton donor/acceptor" evidence="7">
    <location>
        <position position="147"/>
    </location>
</feature>
<comment type="pathway">
    <text evidence="7">Cell wall biogenesis; peptidoglycan biosynthesis.</text>
</comment>